<reference evidence="1" key="2">
    <citation type="submission" date="2015-06" db="UniProtKB">
        <authorList>
            <consortium name="EnsemblMetazoa"/>
        </authorList>
    </citation>
    <scope>IDENTIFICATION</scope>
</reference>
<accession>T1GUF3</accession>
<proteinExistence type="predicted"/>
<dbReference type="HOGENOM" id="CLU_2778748_0_0_1"/>
<organism evidence="1 2">
    <name type="scientific">Megaselia scalaris</name>
    <name type="common">Humpbacked fly</name>
    <name type="synonym">Phora scalaris</name>
    <dbReference type="NCBI Taxonomy" id="36166"/>
    <lineage>
        <taxon>Eukaryota</taxon>
        <taxon>Metazoa</taxon>
        <taxon>Ecdysozoa</taxon>
        <taxon>Arthropoda</taxon>
        <taxon>Hexapoda</taxon>
        <taxon>Insecta</taxon>
        <taxon>Pterygota</taxon>
        <taxon>Neoptera</taxon>
        <taxon>Endopterygota</taxon>
        <taxon>Diptera</taxon>
        <taxon>Brachycera</taxon>
        <taxon>Muscomorpha</taxon>
        <taxon>Platypezoidea</taxon>
        <taxon>Phoridae</taxon>
        <taxon>Megaseliini</taxon>
        <taxon>Megaselia</taxon>
    </lineage>
</organism>
<dbReference type="EMBL" id="CAQQ02393390">
    <property type="status" value="NOT_ANNOTATED_CDS"/>
    <property type="molecule type" value="Genomic_DNA"/>
</dbReference>
<name>T1GUF3_MEGSC</name>
<evidence type="ECO:0000313" key="2">
    <source>
        <dbReference type="Proteomes" id="UP000015102"/>
    </source>
</evidence>
<dbReference type="Proteomes" id="UP000015102">
    <property type="component" value="Unassembled WGS sequence"/>
</dbReference>
<keyword evidence="2" id="KW-1185">Reference proteome</keyword>
<reference evidence="2" key="1">
    <citation type="submission" date="2013-02" db="EMBL/GenBank/DDBJ databases">
        <authorList>
            <person name="Hughes D."/>
        </authorList>
    </citation>
    <scope>NUCLEOTIDE SEQUENCE</scope>
    <source>
        <strain>Durham</strain>
        <strain evidence="2">NC isolate 2 -- Noor lab</strain>
    </source>
</reference>
<dbReference type="AlphaFoldDB" id="T1GUF3"/>
<protein>
    <submittedName>
        <fullName evidence="1">Uncharacterized protein</fullName>
    </submittedName>
</protein>
<dbReference type="EnsemblMetazoa" id="MESCA007363-RA">
    <property type="protein sequence ID" value="MESCA007363-PA"/>
    <property type="gene ID" value="MESCA007363"/>
</dbReference>
<sequence length="69" mass="8302">MLKTFERIRVVEIFSKRKWAKLSHFSRNSDEPRVIRLTCTPVLYYHYNVYLSLQCIASKSSKDFIVQYP</sequence>
<evidence type="ECO:0000313" key="1">
    <source>
        <dbReference type="EnsemblMetazoa" id="MESCA007363-PA"/>
    </source>
</evidence>
<dbReference type="EMBL" id="CAQQ02393389">
    <property type="status" value="NOT_ANNOTATED_CDS"/>
    <property type="molecule type" value="Genomic_DNA"/>
</dbReference>